<gene>
    <name evidence="1" type="ORF">TRFO_28748</name>
</gene>
<dbReference type="InterPro" id="IPR036249">
    <property type="entry name" value="Thioredoxin-like_sf"/>
</dbReference>
<dbReference type="AlphaFoldDB" id="A0A1J4JXM4"/>
<keyword evidence="2" id="KW-1185">Reference proteome</keyword>
<dbReference type="VEuPathDB" id="TrichDB:TRFO_28748"/>
<evidence type="ECO:0000313" key="1">
    <source>
        <dbReference type="EMBL" id="OHT03903.1"/>
    </source>
</evidence>
<sequence length="433" mass="49590">MFFSSFFVLSFSYGCIDRVKEAKAGMILLTSERCTNCNRISRIIADMKPILPKGSKICTEMHHHFFESYKSIMKRKPNYDVPNFALFRKGKFVSIASDTLNEKTISHTMNALLHPPVHFVDDSNISNAKFYRTEKTIIFKSFEDFEPFYQVAIHFRNYPFTFLVGEGEFSATMVDNLRKRTINYRGYPESLIEWVAKVTDITPPLPFTAKNNSMLLYTTYGAVPQEIEEIYDKLSYLIGDHISLGYANWDRDHLMLKNCSVSPADGTFVAFSNGICYPFVDEDVITPELLAFFLSKVVQGFYLNPRPCAPTARNFGRVVPLDARTIEKKIPSHKCAVLHLSNSESLSHNSVSQIYAKVARKFTQKNLAFYELDTHLNWAPSYVPNNDRFPLIAMWRPNDRRPMIFRDVLTNGSLANWVLAKAISSCNLTISEN</sequence>
<organism evidence="1 2">
    <name type="scientific">Tritrichomonas foetus</name>
    <dbReference type="NCBI Taxonomy" id="1144522"/>
    <lineage>
        <taxon>Eukaryota</taxon>
        <taxon>Metamonada</taxon>
        <taxon>Parabasalia</taxon>
        <taxon>Tritrichomonadida</taxon>
        <taxon>Tritrichomonadidae</taxon>
        <taxon>Tritrichomonas</taxon>
    </lineage>
</organism>
<name>A0A1J4JXM4_9EUKA</name>
<evidence type="ECO:0008006" key="3">
    <source>
        <dbReference type="Google" id="ProtNLM"/>
    </source>
</evidence>
<dbReference type="SUPFAM" id="SSF52833">
    <property type="entry name" value="Thioredoxin-like"/>
    <property type="match status" value="1"/>
</dbReference>
<protein>
    <recommendedName>
        <fullName evidence="3">Thioredoxin domain-containing protein</fullName>
    </recommendedName>
</protein>
<dbReference type="RefSeq" id="XP_068357039.1">
    <property type="nucleotide sequence ID" value="XM_068506358.1"/>
</dbReference>
<dbReference type="GeneID" id="94841062"/>
<dbReference type="Proteomes" id="UP000179807">
    <property type="component" value="Unassembled WGS sequence"/>
</dbReference>
<evidence type="ECO:0000313" key="2">
    <source>
        <dbReference type="Proteomes" id="UP000179807"/>
    </source>
</evidence>
<dbReference type="EMBL" id="MLAK01000813">
    <property type="protein sequence ID" value="OHT03903.1"/>
    <property type="molecule type" value="Genomic_DNA"/>
</dbReference>
<accession>A0A1J4JXM4</accession>
<comment type="caution">
    <text evidence="1">The sequence shown here is derived from an EMBL/GenBank/DDBJ whole genome shotgun (WGS) entry which is preliminary data.</text>
</comment>
<proteinExistence type="predicted"/>
<reference evidence="1" key="1">
    <citation type="submission" date="2016-10" db="EMBL/GenBank/DDBJ databases">
        <authorList>
            <person name="Benchimol M."/>
            <person name="Almeida L.G."/>
            <person name="Vasconcelos A.T."/>
            <person name="Perreira-Neves A."/>
            <person name="Rosa I.A."/>
            <person name="Tasca T."/>
            <person name="Bogo M.R."/>
            <person name="de Souza W."/>
        </authorList>
    </citation>
    <scope>NUCLEOTIDE SEQUENCE [LARGE SCALE GENOMIC DNA]</scope>
    <source>
        <strain evidence="1">K</strain>
    </source>
</reference>